<keyword evidence="5 12" id="KW-0732">Signal</keyword>
<dbReference type="Pfam" id="PF00593">
    <property type="entry name" value="TonB_dep_Rec_b-barrel"/>
    <property type="match status" value="1"/>
</dbReference>
<evidence type="ECO:0000256" key="11">
    <source>
        <dbReference type="RuleBase" id="RU003357"/>
    </source>
</evidence>
<keyword evidence="6 11" id="KW-0798">TonB box</keyword>
<keyword evidence="16" id="KW-1185">Reference proteome</keyword>
<gene>
    <name evidence="15" type="ORF">SAMN04488502_11043</name>
</gene>
<keyword evidence="2 10" id="KW-0813">Transport</keyword>
<dbReference type="InterPro" id="IPR012910">
    <property type="entry name" value="Plug_dom"/>
</dbReference>
<dbReference type="STRING" id="146817.SAMN04488502_11043"/>
<name>A0A1G9XTL5_9FIRM</name>
<feature type="chain" id="PRO_5011580911" evidence="12">
    <location>
        <begin position="29"/>
        <end position="669"/>
    </location>
</feature>
<dbReference type="GO" id="GO:0044718">
    <property type="term" value="P:siderophore transmembrane transport"/>
    <property type="evidence" value="ECO:0007669"/>
    <property type="project" value="TreeGrafter"/>
</dbReference>
<dbReference type="SUPFAM" id="SSF56935">
    <property type="entry name" value="Porins"/>
    <property type="match status" value="1"/>
</dbReference>
<dbReference type="Gene3D" id="2.170.130.10">
    <property type="entry name" value="TonB-dependent receptor, plug domain"/>
    <property type="match status" value="1"/>
</dbReference>
<evidence type="ECO:0000256" key="7">
    <source>
        <dbReference type="ARBA" id="ARBA00023136"/>
    </source>
</evidence>
<dbReference type="GO" id="GO:0015344">
    <property type="term" value="F:siderophore uptake transmembrane transporter activity"/>
    <property type="evidence" value="ECO:0007669"/>
    <property type="project" value="TreeGrafter"/>
</dbReference>
<sequence>MSKFISKKKSALIVAALCGAVLPVNAYAADTDTAATVKTRDVVVTASRTEQEVKETPSAVEVITHEELERTGANTLTEALKMATDLNITQSAMGNNVSLRGMNNNQTLILVNGRRVRTEDTNDSANKYELNRVNMSNVDHIEIVRGTVSSLYGSDAMGGVINIITKKSAAPEITVGNDWTSHEKDGYFHVGSGQQGKWSFDIDAKYSDTKNWGYLGSTDQVISLGTGTYSMLTNTTNQYGKRYFFNFDGRYDLSENKELDFFFDYMKEDLESQSFTSHIVSTPNYSATVLTAGYRNLFDHERWTTGLGYKGKDHLGDYELRVYHTRFNKEQEVYYSSYSGKLHSAGDLSSTDDMTFNSTTIDGKRSLQMGNNQLLTLGGEYRLEKYDSTRLTEESDMKYAALYAQDEWLAGRNWLLIPSVRWDYSDVFGSKVTAKLGSTYHLSKNSRLKANFGSAYRAPTASELYMDWSHSGYAYILGNKDLRPETAVNFDIGLEAEQGRTSGKLSYFHNKVKEMIDYEYQGVTSGLYTYKYYNVDNATIQGLEAEAKQKLGDKFALRSTYTYLDADNSDTGERLANRARHSVKLMLKFDDAAKSGVTATLWQEWLLNYRYELGEDVGTTHLNTLNLVVNKKFNDSLSAYVGINNIFDEQDTNLFADGRVWRGGMKYTF</sequence>
<evidence type="ECO:0000256" key="4">
    <source>
        <dbReference type="ARBA" id="ARBA00022692"/>
    </source>
</evidence>
<evidence type="ECO:0000256" key="5">
    <source>
        <dbReference type="ARBA" id="ARBA00022729"/>
    </source>
</evidence>
<evidence type="ECO:0000313" key="15">
    <source>
        <dbReference type="EMBL" id="SDN00169.1"/>
    </source>
</evidence>
<evidence type="ECO:0000256" key="9">
    <source>
        <dbReference type="ARBA" id="ARBA00023237"/>
    </source>
</evidence>
<dbReference type="PANTHER" id="PTHR30069:SF29">
    <property type="entry name" value="HEMOGLOBIN AND HEMOGLOBIN-HAPTOGLOBIN-BINDING PROTEIN 1-RELATED"/>
    <property type="match status" value="1"/>
</dbReference>
<dbReference type="Proteomes" id="UP000214880">
    <property type="component" value="Unassembled WGS sequence"/>
</dbReference>
<dbReference type="OrthoDB" id="101167at2"/>
<dbReference type="EMBL" id="FNHB01000010">
    <property type="protein sequence ID" value="SDN00169.1"/>
    <property type="molecule type" value="Genomic_DNA"/>
</dbReference>
<evidence type="ECO:0000259" key="13">
    <source>
        <dbReference type="Pfam" id="PF00593"/>
    </source>
</evidence>
<dbReference type="CDD" id="cd01347">
    <property type="entry name" value="ligand_gated_channel"/>
    <property type="match status" value="1"/>
</dbReference>
<evidence type="ECO:0000313" key="16">
    <source>
        <dbReference type="Proteomes" id="UP000214880"/>
    </source>
</evidence>
<evidence type="ECO:0000256" key="6">
    <source>
        <dbReference type="ARBA" id="ARBA00023077"/>
    </source>
</evidence>
<keyword evidence="9 10" id="KW-0998">Cell outer membrane</keyword>
<evidence type="ECO:0000256" key="1">
    <source>
        <dbReference type="ARBA" id="ARBA00004571"/>
    </source>
</evidence>
<dbReference type="InterPro" id="IPR036942">
    <property type="entry name" value="Beta-barrel_TonB_sf"/>
</dbReference>
<keyword evidence="4 10" id="KW-0812">Transmembrane</keyword>
<comment type="subcellular location">
    <subcellularLocation>
        <location evidence="1 10">Cell outer membrane</location>
        <topology evidence="1 10">Multi-pass membrane protein</topology>
    </subcellularLocation>
</comment>
<dbReference type="PROSITE" id="PS52016">
    <property type="entry name" value="TONB_DEPENDENT_REC_3"/>
    <property type="match status" value="1"/>
</dbReference>
<evidence type="ECO:0000256" key="8">
    <source>
        <dbReference type="ARBA" id="ARBA00023170"/>
    </source>
</evidence>
<protein>
    <submittedName>
        <fullName evidence="15">Outer membrane receptor for ferrienterochelin and colicins</fullName>
    </submittedName>
</protein>
<dbReference type="GO" id="GO:0009279">
    <property type="term" value="C:cell outer membrane"/>
    <property type="evidence" value="ECO:0007669"/>
    <property type="project" value="UniProtKB-SubCell"/>
</dbReference>
<keyword evidence="7 10" id="KW-0472">Membrane</keyword>
<dbReference type="AlphaFoldDB" id="A0A1G9XTL5"/>
<proteinExistence type="inferred from homology"/>
<evidence type="ECO:0000256" key="3">
    <source>
        <dbReference type="ARBA" id="ARBA00022452"/>
    </source>
</evidence>
<feature type="domain" description="TonB-dependent receptor-like beta-barrel" evidence="13">
    <location>
        <begin position="285"/>
        <end position="646"/>
    </location>
</feature>
<dbReference type="RefSeq" id="WP_092074522.1">
    <property type="nucleotide sequence ID" value="NZ_FNHB01000010.1"/>
</dbReference>
<organism evidence="15 16">
    <name type="scientific">Dendrosporobacter quercicolus</name>
    <dbReference type="NCBI Taxonomy" id="146817"/>
    <lineage>
        <taxon>Bacteria</taxon>
        <taxon>Bacillati</taxon>
        <taxon>Bacillota</taxon>
        <taxon>Negativicutes</taxon>
        <taxon>Selenomonadales</taxon>
        <taxon>Sporomusaceae</taxon>
        <taxon>Dendrosporobacter</taxon>
    </lineage>
</organism>
<dbReference type="PANTHER" id="PTHR30069">
    <property type="entry name" value="TONB-DEPENDENT OUTER MEMBRANE RECEPTOR"/>
    <property type="match status" value="1"/>
</dbReference>
<dbReference type="InterPro" id="IPR000531">
    <property type="entry name" value="Beta-barrel_TonB"/>
</dbReference>
<dbReference type="InterPro" id="IPR037066">
    <property type="entry name" value="Plug_dom_sf"/>
</dbReference>
<comment type="similarity">
    <text evidence="10 11">Belongs to the TonB-dependent receptor family.</text>
</comment>
<reference evidence="15 16" key="1">
    <citation type="submission" date="2016-10" db="EMBL/GenBank/DDBJ databases">
        <authorList>
            <person name="de Groot N.N."/>
        </authorList>
    </citation>
    <scope>NUCLEOTIDE SEQUENCE [LARGE SCALE GENOMIC DNA]</scope>
    <source>
        <strain evidence="15 16">DSM 1736</strain>
    </source>
</reference>
<evidence type="ECO:0000256" key="2">
    <source>
        <dbReference type="ARBA" id="ARBA00022448"/>
    </source>
</evidence>
<keyword evidence="8 15" id="KW-0675">Receptor</keyword>
<keyword evidence="3 10" id="KW-1134">Transmembrane beta strand</keyword>
<evidence type="ECO:0000259" key="14">
    <source>
        <dbReference type="Pfam" id="PF07715"/>
    </source>
</evidence>
<evidence type="ECO:0000256" key="12">
    <source>
        <dbReference type="SAM" id="SignalP"/>
    </source>
</evidence>
<evidence type="ECO:0000256" key="10">
    <source>
        <dbReference type="PROSITE-ProRule" id="PRU01360"/>
    </source>
</evidence>
<dbReference type="Gene3D" id="2.40.170.20">
    <property type="entry name" value="TonB-dependent receptor, beta-barrel domain"/>
    <property type="match status" value="1"/>
</dbReference>
<feature type="signal peptide" evidence="12">
    <location>
        <begin position="1"/>
        <end position="28"/>
    </location>
</feature>
<dbReference type="Pfam" id="PF07715">
    <property type="entry name" value="Plug"/>
    <property type="match status" value="1"/>
</dbReference>
<dbReference type="InterPro" id="IPR039426">
    <property type="entry name" value="TonB-dep_rcpt-like"/>
</dbReference>
<feature type="domain" description="TonB-dependent receptor plug" evidence="14">
    <location>
        <begin position="53"/>
        <end position="160"/>
    </location>
</feature>
<accession>A0A1G9XTL5</accession>